<sequence length="139" mass="15380">MRKSDIILVAIVVAIYVLFFTNIVTTASVEGVSMYPVFQNGALTFYGSPTNISFHDIIIYRSPEYGIYVIHRVIKIDNNNYITQGVDKITNPVPDNRIGLEPLQGIPGNDVVGKVTQVDGYVISIPYLGYLAIIASHFI</sequence>
<reference evidence="6 7" key="1">
    <citation type="submission" date="2018-05" db="EMBL/GenBank/DDBJ databases">
        <title>Complete Genome Sequences of Extremely Thermoacidophilic, Metal-Mobilizing Type-Strain Members of the Archaeal Family Sulfolobaceae: Acidianus brierleyi DSM-1651T, Acidianus sulfidivorans DSM-18786T, Metallosphaera hakonensis DSM-7519T, and Metallosphaera prunae DSM-10039T.</title>
        <authorList>
            <person name="Counts J.A."/>
            <person name="Kelly R.M."/>
        </authorList>
    </citation>
    <scope>NUCLEOTIDE SEQUENCE [LARGE SCALE GENOMIC DNA]</scope>
    <source>
        <strain evidence="6 7">JP7</strain>
    </source>
</reference>
<evidence type="ECO:0000256" key="1">
    <source>
        <dbReference type="ARBA" id="ARBA00004370"/>
    </source>
</evidence>
<dbReference type="GO" id="GO:0004252">
    <property type="term" value="F:serine-type endopeptidase activity"/>
    <property type="evidence" value="ECO:0007669"/>
    <property type="project" value="InterPro"/>
</dbReference>
<comment type="subcellular location">
    <subcellularLocation>
        <location evidence="1">Membrane</location>
    </subcellularLocation>
</comment>
<organism evidence="6 7">
    <name type="scientific">Acidianus sulfidivorans JP7</name>
    <dbReference type="NCBI Taxonomy" id="619593"/>
    <lineage>
        <taxon>Archaea</taxon>
        <taxon>Thermoproteota</taxon>
        <taxon>Thermoprotei</taxon>
        <taxon>Sulfolobales</taxon>
        <taxon>Sulfolobaceae</taxon>
        <taxon>Acidianus</taxon>
    </lineage>
</organism>
<evidence type="ECO:0000256" key="5">
    <source>
        <dbReference type="SAM" id="Phobius"/>
    </source>
</evidence>
<evidence type="ECO:0000313" key="7">
    <source>
        <dbReference type="Proteomes" id="UP000248410"/>
    </source>
</evidence>
<dbReference type="NCBIfam" id="TIGR02228">
    <property type="entry name" value="sigpep_I_arch"/>
    <property type="match status" value="1"/>
</dbReference>
<name>A0A2U9INY3_9CREN</name>
<evidence type="ECO:0000256" key="4">
    <source>
        <dbReference type="ARBA" id="ARBA00023136"/>
    </source>
</evidence>
<dbReference type="Proteomes" id="UP000248410">
    <property type="component" value="Chromosome"/>
</dbReference>
<gene>
    <name evidence="6" type="ORF">DFR86_09410</name>
</gene>
<dbReference type="AlphaFoldDB" id="A0A2U9INY3"/>
<keyword evidence="3 5" id="KW-1133">Transmembrane helix</keyword>
<dbReference type="InterPro" id="IPR036286">
    <property type="entry name" value="LexA/Signal_pep-like_sf"/>
</dbReference>
<evidence type="ECO:0000313" key="6">
    <source>
        <dbReference type="EMBL" id="AWR97740.1"/>
    </source>
</evidence>
<dbReference type="KEGG" id="asul:DFR86_09410"/>
<protein>
    <submittedName>
        <fullName evidence="6">Signal peptidase I</fullName>
    </submittedName>
</protein>
<evidence type="ECO:0000256" key="3">
    <source>
        <dbReference type="ARBA" id="ARBA00022989"/>
    </source>
</evidence>
<proteinExistence type="predicted"/>
<dbReference type="EMBL" id="CP029288">
    <property type="protein sequence ID" value="AWR97740.1"/>
    <property type="molecule type" value="Genomic_DNA"/>
</dbReference>
<accession>A0A2U9INY3</accession>
<keyword evidence="7" id="KW-1185">Reference proteome</keyword>
<dbReference type="CDD" id="cd06530">
    <property type="entry name" value="S26_SPase_I"/>
    <property type="match status" value="1"/>
</dbReference>
<dbReference type="GO" id="GO:0006465">
    <property type="term" value="P:signal peptide processing"/>
    <property type="evidence" value="ECO:0007669"/>
    <property type="project" value="InterPro"/>
</dbReference>
<dbReference type="SUPFAM" id="SSF51306">
    <property type="entry name" value="LexA/Signal peptidase"/>
    <property type="match status" value="1"/>
</dbReference>
<feature type="transmembrane region" description="Helical" evidence="5">
    <location>
        <begin position="6"/>
        <end position="25"/>
    </location>
</feature>
<keyword evidence="4 5" id="KW-0472">Membrane</keyword>
<keyword evidence="2 5" id="KW-0812">Transmembrane</keyword>
<dbReference type="InterPro" id="IPR001733">
    <property type="entry name" value="Peptidase_S26B"/>
</dbReference>
<dbReference type="GO" id="GO:0016020">
    <property type="term" value="C:membrane"/>
    <property type="evidence" value="ECO:0007669"/>
    <property type="project" value="UniProtKB-SubCell"/>
</dbReference>
<evidence type="ECO:0000256" key="2">
    <source>
        <dbReference type="ARBA" id="ARBA00022692"/>
    </source>
</evidence>
<dbReference type="InterPro" id="IPR019533">
    <property type="entry name" value="Peptidase_S26"/>
</dbReference>